<protein>
    <submittedName>
        <fullName evidence="2">Uncharacterized protein</fullName>
    </submittedName>
</protein>
<keyword evidence="1" id="KW-0812">Transmembrane</keyword>
<evidence type="ECO:0000256" key="1">
    <source>
        <dbReference type="SAM" id="Phobius"/>
    </source>
</evidence>
<dbReference type="EMBL" id="BMHB01000006">
    <property type="protein sequence ID" value="GGI18260.1"/>
    <property type="molecule type" value="Genomic_DNA"/>
</dbReference>
<comment type="caution">
    <text evidence="2">The sequence shown here is derived from an EMBL/GenBank/DDBJ whole genome shotgun (WGS) entry which is preliminary data.</text>
</comment>
<keyword evidence="1" id="KW-1133">Transmembrane helix</keyword>
<accession>A0A8J3F0U1</accession>
<feature type="transmembrane region" description="Helical" evidence="1">
    <location>
        <begin position="22"/>
        <end position="38"/>
    </location>
</feature>
<keyword evidence="3" id="KW-1185">Reference proteome</keyword>
<name>A0A8J3F0U1_9BACI</name>
<evidence type="ECO:0000313" key="3">
    <source>
        <dbReference type="Proteomes" id="UP000626244"/>
    </source>
</evidence>
<gene>
    <name evidence="2" type="ORF">GCM10007380_42030</name>
</gene>
<proteinExistence type="predicted"/>
<keyword evidence="1" id="KW-0472">Membrane</keyword>
<dbReference type="Proteomes" id="UP000626244">
    <property type="component" value="Unassembled WGS sequence"/>
</dbReference>
<reference evidence="3" key="1">
    <citation type="journal article" date="2019" name="Int. J. Syst. Evol. Microbiol.">
        <title>The Global Catalogue of Microorganisms (GCM) 10K type strain sequencing project: providing services to taxonomists for standard genome sequencing and annotation.</title>
        <authorList>
            <consortium name="The Broad Institute Genomics Platform"/>
            <consortium name="The Broad Institute Genome Sequencing Center for Infectious Disease"/>
            <person name="Wu L."/>
            <person name="Ma J."/>
        </authorList>
    </citation>
    <scope>NUCLEOTIDE SEQUENCE [LARGE SCALE GENOMIC DNA]</scope>
    <source>
        <strain evidence="3">CGMCC 1.14993</strain>
    </source>
</reference>
<sequence>MFNIYICTLKIPFYSLTLYKRVFFNLPVFTVIVVIKLFRRSMDDLLNTSTIIILHDSFILHV</sequence>
<dbReference type="AlphaFoldDB" id="A0A8J3F0U1"/>
<organism evidence="2 3">
    <name type="scientific">Gottfriedia solisilvae</name>
    <dbReference type="NCBI Taxonomy" id="1516104"/>
    <lineage>
        <taxon>Bacteria</taxon>
        <taxon>Bacillati</taxon>
        <taxon>Bacillota</taxon>
        <taxon>Bacilli</taxon>
        <taxon>Bacillales</taxon>
        <taxon>Bacillaceae</taxon>
        <taxon>Gottfriedia</taxon>
    </lineage>
</organism>
<evidence type="ECO:0000313" key="2">
    <source>
        <dbReference type="EMBL" id="GGI18260.1"/>
    </source>
</evidence>